<feature type="compositionally biased region" description="Low complexity" evidence="1">
    <location>
        <begin position="105"/>
        <end position="115"/>
    </location>
</feature>
<gene>
    <name evidence="2" type="ORF">BCR37DRAFT_21015</name>
</gene>
<dbReference type="Proteomes" id="UP000193685">
    <property type="component" value="Unassembled WGS sequence"/>
</dbReference>
<accession>A0A1Y2FD68</accession>
<feature type="region of interest" description="Disordered" evidence="1">
    <location>
        <begin position="1"/>
        <end position="79"/>
    </location>
</feature>
<dbReference type="EMBL" id="MCFI01000010">
    <property type="protein sequence ID" value="ORY81870.1"/>
    <property type="molecule type" value="Genomic_DNA"/>
</dbReference>
<proteinExistence type="predicted"/>
<dbReference type="OrthoDB" id="417678at2759"/>
<dbReference type="InterPro" id="IPR007858">
    <property type="entry name" value="Dpy-30_motif"/>
</dbReference>
<evidence type="ECO:0000256" key="1">
    <source>
        <dbReference type="SAM" id="MobiDB-lite"/>
    </source>
</evidence>
<name>A0A1Y2FD68_PROLT</name>
<feature type="region of interest" description="Disordered" evidence="1">
    <location>
        <begin position="105"/>
        <end position="132"/>
    </location>
</feature>
<sequence>MSDAVQDSAAPSQAEATPADVSTAPENTSEAKGTEDTDMTDAVPAAASEDTGRDATQLPETRITDAPADIAKEHPTIQASPAVAAGEAIAPVATTDVPTAIADPAAAVSASSEEAPIPEDKPQESQPSSVSAVPKAVTAVAAATASQPMSRATSVANCHDAIAEEVGKAPVREYLQERVADWLLHGMKWLAVNKPSQPLLVLGEYLELAHYWRSASSARETQTPHDFEAVWLKFRMWQTVPENKGKPAAAFDVSR</sequence>
<evidence type="ECO:0000313" key="2">
    <source>
        <dbReference type="EMBL" id="ORY81870.1"/>
    </source>
</evidence>
<dbReference type="RefSeq" id="XP_040725004.1">
    <property type="nucleotide sequence ID" value="XM_040866420.1"/>
</dbReference>
<protein>
    <submittedName>
        <fullName evidence="2">Uncharacterized protein</fullName>
    </submittedName>
</protein>
<comment type="caution">
    <text evidence="2">The sequence shown here is derived from an EMBL/GenBank/DDBJ whole genome shotgun (WGS) entry which is preliminary data.</text>
</comment>
<evidence type="ECO:0000313" key="3">
    <source>
        <dbReference type="Proteomes" id="UP000193685"/>
    </source>
</evidence>
<organism evidence="2 3">
    <name type="scientific">Protomyces lactucae-debilis</name>
    <dbReference type="NCBI Taxonomy" id="2754530"/>
    <lineage>
        <taxon>Eukaryota</taxon>
        <taxon>Fungi</taxon>
        <taxon>Dikarya</taxon>
        <taxon>Ascomycota</taxon>
        <taxon>Taphrinomycotina</taxon>
        <taxon>Taphrinomycetes</taxon>
        <taxon>Taphrinales</taxon>
        <taxon>Protomycetaceae</taxon>
        <taxon>Protomyces</taxon>
    </lineage>
</organism>
<dbReference type="Gene3D" id="1.20.890.10">
    <property type="entry name" value="cAMP-dependent protein kinase regulatory subunit, dimerization-anchoring domain"/>
    <property type="match status" value="1"/>
</dbReference>
<dbReference type="Pfam" id="PF05186">
    <property type="entry name" value="Dpy-30"/>
    <property type="match status" value="1"/>
</dbReference>
<reference evidence="2 3" key="1">
    <citation type="submission" date="2016-07" db="EMBL/GenBank/DDBJ databases">
        <title>Pervasive Adenine N6-methylation of Active Genes in Fungi.</title>
        <authorList>
            <consortium name="DOE Joint Genome Institute"/>
            <person name="Mondo S.J."/>
            <person name="Dannebaum R.O."/>
            <person name="Kuo R.C."/>
            <person name="Labutti K."/>
            <person name="Haridas S."/>
            <person name="Kuo A."/>
            <person name="Salamov A."/>
            <person name="Ahrendt S.R."/>
            <person name="Lipzen A."/>
            <person name="Sullivan W."/>
            <person name="Andreopoulos W.B."/>
            <person name="Clum A."/>
            <person name="Lindquist E."/>
            <person name="Daum C."/>
            <person name="Ramamoorthy G.K."/>
            <person name="Gryganskyi A."/>
            <person name="Culley D."/>
            <person name="Magnuson J.K."/>
            <person name="James T.Y."/>
            <person name="O'Malley M.A."/>
            <person name="Stajich J.E."/>
            <person name="Spatafora J.W."/>
            <person name="Visel A."/>
            <person name="Grigoriev I.V."/>
        </authorList>
    </citation>
    <scope>NUCLEOTIDE SEQUENCE [LARGE SCALE GENOMIC DNA]</scope>
    <source>
        <strain evidence="2 3">12-1054</strain>
    </source>
</reference>
<dbReference type="GeneID" id="63783019"/>
<dbReference type="AlphaFoldDB" id="A0A1Y2FD68"/>
<keyword evidence="3" id="KW-1185">Reference proteome</keyword>